<accession>A0ABR3QSZ5</accession>
<reference evidence="1 2" key="1">
    <citation type="submission" date="2024-02" db="EMBL/GenBank/DDBJ databases">
        <title>De novo assembly and annotation of 12 fungi associated with fruit tree decline syndrome in Ontario, Canada.</title>
        <authorList>
            <person name="Sulman M."/>
            <person name="Ellouze W."/>
            <person name="Ilyukhin E."/>
        </authorList>
    </citation>
    <scope>NUCLEOTIDE SEQUENCE [LARGE SCALE GENOMIC DNA]</scope>
    <source>
        <strain evidence="1 2">M42-189</strain>
    </source>
</reference>
<comment type="caution">
    <text evidence="1">The sequence shown here is derived from an EMBL/GenBank/DDBJ whole genome shotgun (WGS) entry which is preliminary data.</text>
</comment>
<dbReference type="Proteomes" id="UP001521785">
    <property type="component" value="Unassembled WGS sequence"/>
</dbReference>
<gene>
    <name evidence="1" type="ORF">SLS60_009815</name>
</gene>
<dbReference type="EMBL" id="JAKJXO020000016">
    <property type="protein sequence ID" value="KAL1595128.1"/>
    <property type="molecule type" value="Genomic_DNA"/>
</dbReference>
<protein>
    <submittedName>
        <fullName evidence="1">Uncharacterized protein</fullName>
    </submittedName>
</protein>
<sequence>MAQDEWRPLQKMDIMLKLMGNNGTLSTSVVPFATQSTKLQGVLGPVPTGREEEYLKQSQERTMKFLESDIDVERASFQELKKRAHEVFSTFLQGLEDTDWCLGYLNPQWGNEALQITNDNDFQSKVVFLKQHLPENAPRKAKAVTDEDYESDLELAKDPDHWYIV</sequence>
<proteinExistence type="predicted"/>
<name>A0ABR3QSZ5_9PLEO</name>
<keyword evidence="2" id="KW-1185">Reference proteome</keyword>
<organism evidence="1 2">
    <name type="scientific">Paraconiothyrium brasiliense</name>
    <dbReference type="NCBI Taxonomy" id="300254"/>
    <lineage>
        <taxon>Eukaryota</taxon>
        <taxon>Fungi</taxon>
        <taxon>Dikarya</taxon>
        <taxon>Ascomycota</taxon>
        <taxon>Pezizomycotina</taxon>
        <taxon>Dothideomycetes</taxon>
        <taxon>Pleosporomycetidae</taxon>
        <taxon>Pleosporales</taxon>
        <taxon>Massarineae</taxon>
        <taxon>Didymosphaeriaceae</taxon>
        <taxon>Paraconiothyrium</taxon>
    </lineage>
</organism>
<evidence type="ECO:0000313" key="1">
    <source>
        <dbReference type="EMBL" id="KAL1595128.1"/>
    </source>
</evidence>
<evidence type="ECO:0000313" key="2">
    <source>
        <dbReference type="Proteomes" id="UP001521785"/>
    </source>
</evidence>